<dbReference type="RefSeq" id="WP_189070440.1">
    <property type="nucleotide sequence ID" value="NZ_BMPE01000019.1"/>
</dbReference>
<proteinExistence type="predicted"/>
<dbReference type="Proteomes" id="UP000604341">
    <property type="component" value="Unassembled WGS sequence"/>
</dbReference>
<gene>
    <name evidence="1" type="ORF">GCM10010844_36810</name>
</gene>
<evidence type="ECO:0000313" key="1">
    <source>
        <dbReference type="EMBL" id="GGL14647.1"/>
    </source>
</evidence>
<reference evidence="2" key="1">
    <citation type="journal article" date="2019" name="Int. J. Syst. Evol. Microbiol.">
        <title>The Global Catalogue of Microorganisms (GCM) 10K type strain sequencing project: providing services to taxonomists for standard genome sequencing and annotation.</title>
        <authorList>
            <consortium name="The Broad Institute Genomics Platform"/>
            <consortium name="The Broad Institute Genome Sequencing Center for Infectious Disease"/>
            <person name="Wu L."/>
            <person name="Ma J."/>
        </authorList>
    </citation>
    <scope>NUCLEOTIDE SEQUENCE [LARGE SCALE GENOMIC DNA]</scope>
    <source>
        <strain evidence="2">JCM 19173</strain>
    </source>
</reference>
<protein>
    <submittedName>
        <fullName evidence="1">Uncharacterized protein</fullName>
    </submittedName>
</protein>
<evidence type="ECO:0000313" key="2">
    <source>
        <dbReference type="Proteomes" id="UP000604341"/>
    </source>
</evidence>
<accession>A0ABQ2FPP2</accession>
<dbReference type="EMBL" id="BMPE01000019">
    <property type="protein sequence ID" value="GGL14647.1"/>
    <property type="molecule type" value="Genomic_DNA"/>
</dbReference>
<organism evidence="1 2">
    <name type="scientific">Deinococcus radiotolerans</name>
    <dbReference type="NCBI Taxonomy" id="1309407"/>
    <lineage>
        <taxon>Bacteria</taxon>
        <taxon>Thermotogati</taxon>
        <taxon>Deinococcota</taxon>
        <taxon>Deinococci</taxon>
        <taxon>Deinococcales</taxon>
        <taxon>Deinococcaceae</taxon>
        <taxon>Deinococcus</taxon>
    </lineage>
</organism>
<comment type="caution">
    <text evidence="1">The sequence shown here is derived from an EMBL/GenBank/DDBJ whole genome shotgun (WGS) entry which is preliminary data.</text>
</comment>
<sequence length="69" mass="7696">MTLPALHPLLNPDLPPHRQVPSDAFIWTGAGLWLGRGEAFTPTAHIWTEREVRQARLSGAQSALDRLTR</sequence>
<keyword evidence="2" id="KW-1185">Reference proteome</keyword>
<name>A0ABQ2FPP2_9DEIO</name>